<dbReference type="AlphaFoldDB" id="A0A3M3ZRG1"/>
<evidence type="ECO:0000313" key="1">
    <source>
        <dbReference type="EMBL" id="RMO97131.1"/>
    </source>
</evidence>
<dbReference type="Proteomes" id="UP000281604">
    <property type="component" value="Unassembled WGS sequence"/>
</dbReference>
<accession>A0A3M3ZRG1</accession>
<gene>
    <name evidence="1" type="ORF">ALQ30_05260</name>
</gene>
<comment type="caution">
    <text evidence="1">The sequence shown here is derived from an EMBL/GenBank/DDBJ whole genome shotgun (WGS) entry which is preliminary data.</text>
</comment>
<sequence length="35" mass="3907">MPVKGLRKSKQLRGYLLIEPTDVFSEVPYVQSGLG</sequence>
<reference evidence="1 2" key="1">
    <citation type="submission" date="2018-08" db="EMBL/GenBank/DDBJ databases">
        <title>Recombination of ecologically and evolutionarily significant loci maintains genetic cohesion in the Pseudomonas syringae species complex.</title>
        <authorList>
            <person name="Dillon M."/>
            <person name="Thakur S."/>
            <person name="Almeida R.N.D."/>
            <person name="Weir B.S."/>
            <person name="Guttman D.S."/>
        </authorList>
    </citation>
    <scope>NUCLEOTIDE SEQUENCE [LARGE SCALE GENOMIC DNA]</scope>
    <source>
        <strain evidence="1 2">ICMP 3706</strain>
    </source>
</reference>
<evidence type="ECO:0000313" key="2">
    <source>
        <dbReference type="Proteomes" id="UP000281604"/>
    </source>
</evidence>
<protein>
    <submittedName>
        <fullName evidence="1">Uncharacterized protein</fullName>
    </submittedName>
</protein>
<name>A0A3M3ZRG1_9PSED</name>
<proteinExistence type="predicted"/>
<dbReference type="EMBL" id="RBQE01000562">
    <property type="protein sequence ID" value="RMO97131.1"/>
    <property type="molecule type" value="Genomic_DNA"/>
</dbReference>
<organism evidence="1 2">
    <name type="scientific">Pseudomonas syringae pv. persicae</name>
    <dbReference type="NCBI Taxonomy" id="237306"/>
    <lineage>
        <taxon>Bacteria</taxon>
        <taxon>Pseudomonadati</taxon>
        <taxon>Pseudomonadota</taxon>
        <taxon>Gammaproteobacteria</taxon>
        <taxon>Pseudomonadales</taxon>
        <taxon>Pseudomonadaceae</taxon>
        <taxon>Pseudomonas</taxon>
    </lineage>
</organism>